<evidence type="ECO:0000313" key="1">
    <source>
        <dbReference type="EMBL" id="OGZ11532.1"/>
    </source>
</evidence>
<dbReference type="EMBL" id="MHLP01000036">
    <property type="protein sequence ID" value="OGZ11532.1"/>
    <property type="molecule type" value="Genomic_DNA"/>
</dbReference>
<proteinExistence type="predicted"/>
<gene>
    <name evidence="1" type="ORF">A2942_00755</name>
</gene>
<reference evidence="1 2" key="1">
    <citation type="journal article" date="2016" name="Nat. Commun.">
        <title>Thousands of microbial genomes shed light on interconnected biogeochemical processes in an aquifer system.</title>
        <authorList>
            <person name="Anantharaman K."/>
            <person name="Brown C.T."/>
            <person name="Hug L.A."/>
            <person name="Sharon I."/>
            <person name="Castelle C.J."/>
            <person name="Probst A.J."/>
            <person name="Thomas B.C."/>
            <person name="Singh A."/>
            <person name="Wilkins M.J."/>
            <person name="Karaoz U."/>
            <person name="Brodie E.L."/>
            <person name="Williams K.H."/>
            <person name="Hubbard S.S."/>
            <person name="Banfield J.F."/>
        </authorList>
    </citation>
    <scope>NUCLEOTIDE SEQUENCE [LARGE SCALE GENOMIC DNA]</scope>
</reference>
<dbReference type="AlphaFoldDB" id="A0A1G2DDK2"/>
<name>A0A1G2DDK2_9BACT</name>
<dbReference type="STRING" id="1798665.A2942_00755"/>
<evidence type="ECO:0000313" key="2">
    <source>
        <dbReference type="Proteomes" id="UP000178534"/>
    </source>
</evidence>
<comment type="caution">
    <text evidence="1">The sequence shown here is derived from an EMBL/GenBank/DDBJ whole genome shotgun (WGS) entry which is preliminary data.</text>
</comment>
<dbReference type="Proteomes" id="UP000178534">
    <property type="component" value="Unassembled WGS sequence"/>
</dbReference>
<sequence>MRSRTFILSIICSTGVLLFPSITFAAIDLITFQTTPQTPGPNQAVTLSLRSFAVDLDSAMLTWYIDKEVLQSGVGKKSVEVMTKDFGQTVTINVVIATSLGTRYDKQFLLRPVEVDLLWEADTVTPPFYKGKALPTYKSIVKATAISRFNSFTSDPSSSFHKWTTNYTQGLGEGLGKSSAIIPMKYSGSSVSVSVKVDNTGAEGGSGTATKNIVGVDPLLLFYEDAPLAGIRFDRALFGNIEVGGTAFTVRAAPYFFSNDDLVNANVIYSWFKDNVKIATGLDSNKLILGKEGSSAQSSALLLSLKNRNRVLQSASARLTVSFSQE</sequence>
<protein>
    <submittedName>
        <fullName evidence="1">Uncharacterized protein</fullName>
    </submittedName>
</protein>
<accession>A0A1G2DDK2</accession>
<organism evidence="1 2">
    <name type="scientific">Candidatus Lloydbacteria bacterium RIFCSPLOWO2_01_FULL_50_20</name>
    <dbReference type="NCBI Taxonomy" id="1798665"/>
    <lineage>
        <taxon>Bacteria</taxon>
        <taxon>Candidatus Lloydiibacteriota</taxon>
    </lineage>
</organism>